<dbReference type="InterPro" id="IPR029056">
    <property type="entry name" value="Ribokinase-like"/>
</dbReference>
<dbReference type="PANTHER" id="PTHR10534:SF2">
    <property type="entry name" value="PYRIDOXAL KINASE"/>
    <property type="match status" value="1"/>
</dbReference>
<dbReference type="Gene3D" id="3.40.1190.20">
    <property type="match status" value="1"/>
</dbReference>
<keyword evidence="4" id="KW-0418">Kinase</keyword>
<dbReference type="GO" id="GO:0009443">
    <property type="term" value="P:pyridoxal 5'-phosphate salvage"/>
    <property type="evidence" value="ECO:0007669"/>
    <property type="project" value="InterPro"/>
</dbReference>
<keyword evidence="2" id="KW-0808">Transferase</keyword>
<dbReference type="GO" id="GO:0008478">
    <property type="term" value="F:pyridoxal kinase activity"/>
    <property type="evidence" value="ECO:0007669"/>
    <property type="project" value="UniProtKB-EC"/>
</dbReference>
<evidence type="ECO:0000313" key="7">
    <source>
        <dbReference type="Proteomes" id="UP000033774"/>
    </source>
</evidence>
<keyword evidence="5" id="KW-0067">ATP-binding</keyword>
<evidence type="ECO:0000313" key="6">
    <source>
        <dbReference type="EMBL" id="KJV10972.1"/>
    </source>
</evidence>
<keyword evidence="3" id="KW-0547">Nucleotide-binding</keyword>
<evidence type="ECO:0000256" key="2">
    <source>
        <dbReference type="ARBA" id="ARBA00022679"/>
    </source>
</evidence>
<organism evidence="6 7">
    <name type="scientific">Elstera litoralis</name>
    <dbReference type="NCBI Taxonomy" id="552518"/>
    <lineage>
        <taxon>Bacteria</taxon>
        <taxon>Pseudomonadati</taxon>
        <taxon>Pseudomonadota</taxon>
        <taxon>Alphaproteobacteria</taxon>
        <taxon>Rhodospirillales</taxon>
        <taxon>Rhodospirillaceae</taxon>
        <taxon>Elstera</taxon>
    </lineage>
</organism>
<dbReference type="GO" id="GO:0005829">
    <property type="term" value="C:cytosol"/>
    <property type="evidence" value="ECO:0007669"/>
    <property type="project" value="TreeGrafter"/>
</dbReference>
<evidence type="ECO:0000256" key="3">
    <source>
        <dbReference type="ARBA" id="ARBA00022741"/>
    </source>
</evidence>
<dbReference type="GO" id="GO:0005524">
    <property type="term" value="F:ATP binding"/>
    <property type="evidence" value="ECO:0007669"/>
    <property type="project" value="UniProtKB-KW"/>
</dbReference>
<feature type="non-terminal residue" evidence="6">
    <location>
        <position position="91"/>
    </location>
</feature>
<evidence type="ECO:0000256" key="5">
    <source>
        <dbReference type="ARBA" id="ARBA00022840"/>
    </source>
</evidence>
<comment type="caution">
    <text evidence="6">The sequence shown here is derived from an EMBL/GenBank/DDBJ whole genome shotgun (WGS) entry which is preliminary data.</text>
</comment>
<sequence>MPQKPCRYAVFRHQRSRLFLGVGPDLSYKRLQYRLFLPQPVARMPVLSIQSSVVQGHVGNSAAVLPLQALGQEVWALNTVVLSNHPGRGAF</sequence>
<evidence type="ECO:0000256" key="1">
    <source>
        <dbReference type="ARBA" id="ARBA00012104"/>
    </source>
</evidence>
<evidence type="ECO:0000256" key="4">
    <source>
        <dbReference type="ARBA" id="ARBA00022777"/>
    </source>
</evidence>
<gene>
    <name evidence="6" type="ORF">VZ95_01315</name>
</gene>
<dbReference type="PANTHER" id="PTHR10534">
    <property type="entry name" value="PYRIDOXAL KINASE"/>
    <property type="match status" value="1"/>
</dbReference>
<dbReference type="InterPro" id="IPR004625">
    <property type="entry name" value="PyrdxlKinase"/>
</dbReference>
<dbReference type="EC" id="2.7.1.35" evidence="1"/>
<dbReference type="AlphaFoldDB" id="A0A0F3IWG2"/>
<accession>A0A0F3IWG2</accession>
<keyword evidence="7" id="KW-1185">Reference proteome</keyword>
<protein>
    <recommendedName>
        <fullName evidence="1">pyridoxal kinase</fullName>
        <ecNumber evidence="1">2.7.1.35</ecNumber>
    </recommendedName>
</protein>
<dbReference type="SUPFAM" id="SSF53613">
    <property type="entry name" value="Ribokinase-like"/>
    <property type="match status" value="1"/>
</dbReference>
<name>A0A0F3IWG2_9PROT</name>
<dbReference type="Proteomes" id="UP000033774">
    <property type="component" value="Unassembled WGS sequence"/>
</dbReference>
<reference evidence="6 7" key="1">
    <citation type="submission" date="2015-03" db="EMBL/GenBank/DDBJ databases">
        <title>Draft genome sequence of Elstera litoralis.</title>
        <authorList>
            <person name="Rahalkar M.C."/>
            <person name="Dhakephalkar P.K."/>
            <person name="Pore S.D."/>
            <person name="Arora P."/>
            <person name="Kapse N.G."/>
            <person name="Pandit P.S."/>
        </authorList>
    </citation>
    <scope>NUCLEOTIDE SEQUENCE [LARGE SCALE GENOMIC DNA]</scope>
    <source>
        <strain evidence="6 7">Dia-1</strain>
    </source>
</reference>
<dbReference type="EMBL" id="LAJY01000021">
    <property type="protein sequence ID" value="KJV10972.1"/>
    <property type="molecule type" value="Genomic_DNA"/>
</dbReference>
<proteinExistence type="predicted"/>